<dbReference type="GO" id="GO:0005654">
    <property type="term" value="C:nucleoplasm"/>
    <property type="evidence" value="ECO:0007669"/>
    <property type="project" value="TreeGrafter"/>
</dbReference>
<sequence length="282" mass="29704">TGTQATYTRPTVSPSLGARMAGTPGAATYVKTTSGSIITVVPKSLATLGGKIISSNIVSGTTTKITTIPMTSKPNVIVVQKTTGKGTTIQGLPSKNVVTTLLNAGGEKTIQAVPAGAKPAIITATRPITKMIVTQPKGIGSTVQPATKIIPTKIVYGQQGKTQVQTKDEEFGYRSFIKSEVLLKFIFRLIPALAVPATFKTGLCRTLESQTYTDSSSSSTESSQSSQDSQPVVHVIASRSQDWSEHEIAVDTNPTIIYQDVSSESQSATSTIKALLELQQTT</sequence>
<dbReference type="PANTHER" id="PTHR16500">
    <property type="entry name" value="BRCA2-INTERACTING TRANSCRIPTIONAL REPRESSOR EMSY"/>
    <property type="match status" value="1"/>
</dbReference>
<accession>A0A7L3M6R4</accession>
<feature type="non-terminal residue" evidence="2">
    <location>
        <position position="282"/>
    </location>
</feature>
<evidence type="ECO:0000313" key="3">
    <source>
        <dbReference type="Proteomes" id="UP000558460"/>
    </source>
</evidence>
<feature type="compositionally biased region" description="Low complexity" evidence="1">
    <location>
        <begin position="211"/>
        <end position="230"/>
    </location>
</feature>
<dbReference type="GO" id="GO:0006355">
    <property type="term" value="P:regulation of DNA-templated transcription"/>
    <property type="evidence" value="ECO:0007669"/>
    <property type="project" value="InterPro"/>
</dbReference>
<gene>
    <name evidence="2" type="primary">Emsy</name>
    <name evidence="2" type="ORF">HORVUL_R02285</name>
</gene>
<comment type="caution">
    <text evidence="2">The sequence shown here is derived from an EMBL/GenBank/DDBJ whole genome shotgun (WGS) entry which is preliminary data.</text>
</comment>
<evidence type="ECO:0000313" key="2">
    <source>
        <dbReference type="EMBL" id="NXU62385.1"/>
    </source>
</evidence>
<feature type="non-terminal residue" evidence="2">
    <location>
        <position position="1"/>
    </location>
</feature>
<organism evidence="2 3">
    <name type="scientific">Horornis vulcanius</name>
    <dbReference type="NCBI Taxonomy" id="2585811"/>
    <lineage>
        <taxon>Eukaryota</taxon>
        <taxon>Metazoa</taxon>
        <taxon>Chordata</taxon>
        <taxon>Craniata</taxon>
        <taxon>Vertebrata</taxon>
        <taxon>Euteleostomi</taxon>
        <taxon>Archelosauria</taxon>
        <taxon>Archosauria</taxon>
        <taxon>Dinosauria</taxon>
        <taxon>Saurischia</taxon>
        <taxon>Theropoda</taxon>
        <taxon>Coelurosauria</taxon>
        <taxon>Aves</taxon>
        <taxon>Neognathae</taxon>
        <taxon>Neoaves</taxon>
        <taxon>Telluraves</taxon>
        <taxon>Australaves</taxon>
        <taxon>Passeriformes</taxon>
        <taxon>Sylvioidea</taxon>
        <taxon>Scotocercidae</taxon>
        <taxon>Horornis</taxon>
    </lineage>
</organism>
<dbReference type="AlphaFoldDB" id="A0A7L3M6R4"/>
<dbReference type="Proteomes" id="UP000558460">
    <property type="component" value="Unassembled WGS sequence"/>
</dbReference>
<feature type="region of interest" description="Disordered" evidence="1">
    <location>
        <begin position="211"/>
        <end position="231"/>
    </location>
</feature>
<name>A0A7L3M6R4_9PASS</name>
<evidence type="ECO:0000256" key="1">
    <source>
        <dbReference type="SAM" id="MobiDB-lite"/>
    </source>
</evidence>
<keyword evidence="3" id="KW-1185">Reference proteome</keyword>
<dbReference type="InterPro" id="IPR033482">
    <property type="entry name" value="EMSY"/>
</dbReference>
<dbReference type="PANTHER" id="PTHR16500:SF3">
    <property type="entry name" value="BRCA2-INTERACTING TRANSCRIPTIONAL REPRESSOR EMSY"/>
    <property type="match status" value="1"/>
</dbReference>
<reference evidence="2 3" key="1">
    <citation type="submission" date="2019-09" db="EMBL/GenBank/DDBJ databases">
        <title>Bird 10,000 Genomes (B10K) Project - Family phase.</title>
        <authorList>
            <person name="Zhang G."/>
        </authorList>
    </citation>
    <scope>NUCLEOTIDE SEQUENCE [LARGE SCALE GENOMIC DNA]</scope>
    <source>
        <strain evidence="2">B10K-DU-029-69</strain>
        <tissue evidence="2">Muscle</tissue>
    </source>
</reference>
<dbReference type="EMBL" id="VZUA01037183">
    <property type="protein sequence ID" value="NXU62385.1"/>
    <property type="molecule type" value="Genomic_DNA"/>
</dbReference>
<protein>
    <submittedName>
        <fullName evidence="2">EMSY protein</fullName>
    </submittedName>
</protein>
<proteinExistence type="predicted"/>
<dbReference type="OrthoDB" id="10035579at2759"/>